<name>A0ABC8AJC6_9NOCA</name>
<dbReference type="Proteomes" id="UP000180166">
    <property type="component" value="Chromosome"/>
</dbReference>
<protein>
    <submittedName>
        <fullName evidence="1">Uncharacterized protein</fullName>
    </submittedName>
</protein>
<proteinExistence type="predicted"/>
<accession>A0ABC8AJC6</accession>
<dbReference type="AlphaFoldDB" id="A0ABC8AJC6"/>
<sequence length="33" mass="4147">MNERWVRVRAWGVRKTLPRYAEQRHKPELVDIR</sequence>
<evidence type="ECO:0000313" key="2">
    <source>
        <dbReference type="Proteomes" id="UP000180166"/>
    </source>
</evidence>
<dbReference type="KEGG" id="nsr:NS506_00168"/>
<dbReference type="EMBL" id="CP017839">
    <property type="protein sequence ID" value="APA94255.1"/>
    <property type="molecule type" value="Genomic_DNA"/>
</dbReference>
<organism evidence="1 2">
    <name type="scientific">Nocardia seriolae</name>
    <dbReference type="NCBI Taxonomy" id="37332"/>
    <lineage>
        <taxon>Bacteria</taxon>
        <taxon>Bacillati</taxon>
        <taxon>Actinomycetota</taxon>
        <taxon>Actinomycetes</taxon>
        <taxon>Mycobacteriales</taxon>
        <taxon>Nocardiaceae</taxon>
        <taxon>Nocardia</taxon>
    </lineage>
</organism>
<reference evidence="1 2" key="1">
    <citation type="submission" date="2016-10" db="EMBL/GenBank/DDBJ databases">
        <title>Genome sequence of Nocardia seriolae strain EM150506, isolated from Anguila japonica.</title>
        <authorList>
            <person name="Han H.-J."/>
        </authorList>
    </citation>
    <scope>NUCLEOTIDE SEQUENCE [LARGE SCALE GENOMIC DNA]</scope>
    <source>
        <strain evidence="1 2">EM150506</strain>
    </source>
</reference>
<evidence type="ECO:0000313" key="1">
    <source>
        <dbReference type="EMBL" id="APA94255.1"/>
    </source>
</evidence>
<gene>
    <name evidence="1" type="ORF">NS506_00168</name>
</gene>